<keyword evidence="3" id="KW-1185">Reference proteome</keyword>
<dbReference type="EMBL" id="QDEB01090020">
    <property type="protein sequence ID" value="RZC33310.1"/>
    <property type="molecule type" value="Genomic_DNA"/>
</dbReference>
<gene>
    <name evidence="2" type="ORF">BDFB_007300</name>
</gene>
<reference evidence="2 3" key="1">
    <citation type="submission" date="2017-03" db="EMBL/GenBank/DDBJ databases">
        <title>Genome of the blue death feigning beetle - Asbolus verrucosus.</title>
        <authorList>
            <person name="Rider S.D."/>
        </authorList>
    </citation>
    <scope>NUCLEOTIDE SEQUENCE [LARGE SCALE GENOMIC DNA]</scope>
    <source>
        <strain evidence="2">Butters</strain>
        <tissue evidence="2">Head and leg muscle</tissue>
    </source>
</reference>
<evidence type="ECO:0000313" key="2">
    <source>
        <dbReference type="EMBL" id="RZC33310.1"/>
    </source>
</evidence>
<feature type="region of interest" description="Disordered" evidence="1">
    <location>
        <begin position="1"/>
        <end position="20"/>
    </location>
</feature>
<organism evidence="2 3">
    <name type="scientific">Asbolus verrucosus</name>
    <name type="common">Desert ironclad beetle</name>
    <dbReference type="NCBI Taxonomy" id="1661398"/>
    <lineage>
        <taxon>Eukaryota</taxon>
        <taxon>Metazoa</taxon>
        <taxon>Ecdysozoa</taxon>
        <taxon>Arthropoda</taxon>
        <taxon>Hexapoda</taxon>
        <taxon>Insecta</taxon>
        <taxon>Pterygota</taxon>
        <taxon>Neoptera</taxon>
        <taxon>Endopterygota</taxon>
        <taxon>Coleoptera</taxon>
        <taxon>Polyphaga</taxon>
        <taxon>Cucujiformia</taxon>
        <taxon>Tenebrionidae</taxon>
        <taxon>Pimeliinae</taxon>
        <taxon>Asbolus</taxon>
    </lineage>
</organism>
<name>A0A482VKK5_ASBVE</name>
<comment type="caution">
    <text evidence="2">The sequence shown here is derived from an EMBL/GenBank/DDBJ whole genome shotgun (WGS) entry which is preliminary data.</text>
</comment>
<feature type="compositionally biased region" description="Polar residues" evidence="1">
    <location>
        <begin position="8"/>
        <end position="18"/>
    </location>
</feature>
<protein>
    <submittedName>
        <fullName evidence="2">Uncharacterized protein</fullName>
    </submittedName>
</protein>
<dbReference type="OrthoDB" id="10273025at2759"/>
<evidence type="ECO:0000256" key="1">
    <source>
        <dbReference type="SAM" id="MobiDB-lite"/>
    </source>
</evidence>
<sequence>MTRKRNKQSSGRSRNETLYRQPLANRYGDMHAMQIIRPPVIPDHQSCKSSE</sequence>
<proteinExistence type="predicted"/>
<dbReference type="Proteomes" id="UP000292052">
    <property type="component" value="Unassembled WGS sequence"/>
</dbReference>
<dbReference type="AlphaFoldDB" id="A0A482VKK5"/>
<evidence type="ECO:0000313" key="3">
    <source>
        <dbReference type="Proteomes" id="UP000292052"/>
    </source>
</evidence>
<accession>A0A482VKK5</accession>